<dbReference type="InterPro" id="IPR036291">
    <property type="entry name" value="NAD(P)-bd_dom_sf"/>
</dbReference>
<feature type="compositionally biased region" description="Acidic residues" evidence="3">
    <location>
        <begin position="345"/>
        <end position="354"/>
    </location>
</feature>
<accession>A0A1E7FUL2</accession>
<name>A0A1E7FUL2_9STRA</name>
<reference evidence="5 6" key="1">
    <citation type="submission" date="2016-09" db="EMBL/GenBank/DDBJ databases">
        <title>Extensive genetic diversity and differential bi-allelic expression allows diatom success in the polar Southern Ocean.</title>
        <authorList>
            <consortium name="DOE Joint Genome Institute"/>
            <person name="Mock T."/>
            <person name="Otillar R.P."/>
            <person name="Strauss J."/>
            <person name="Dupont C."/>
            <person name="Frickenhaus S."/>
            <person name="Maumus F."/>
            <person name="Mcmullan M."/>
            <person name="Sanges R."/>
            <person name="Schmutz J."/>
            <person name="Toseland A."/>
            <person name="Valas R."/>
            <person name="Veluchamy A."/>
            <person name="Ward B.J."/>
            <person name="Allen A."/>
            <person name="Barry K."/>
            <person name="Falciatore A."/>
            <person name="Ferrante M."/>
            <person name="Fortunato A.E."/>
            <person name="Gloeckner G."/>
            <person name="Gruber A."/>
            <person name="Hipkin R."/>
            <person name="Janech M."/>
            <person name="Kroth P."/>
            <person name="Leese F."/>
            <person name="Lindquist E."/>
            <person name="Lyon B.R."/>
            <person name="Martin J."/>
            <person name="Mayer C."/>
            <person name="Parker M."/>
            <person name="Quesneville H."/>
            <person name="Raymond J."/>
            <person name="Uhlig C."/>
            <person name="Valentin K.U."/>
            <person name="Worden A.Z."/>
            <person name="Armbrust E.V."/>
            <person name="Bowler C."/>
            <person name="Green B."/>
            <person name="Moulton V."/>
            <person name="Van Oosterhout C."/>
            <person name="Grigoriev I."/>
        </authorList>
    </citation>
    <scope>NUCLEOTIDE SEQUENCE [LARGE SCALE GENOMIC DNA]</scope>
    <source>
        <strain evidence="5 6">CCMP1102</strain>
    </source>
</reference>
<comment type="similarity">
    <text evidence="2">Belongs to the NAD(P)-dependent epimerase/dehydratase family. Dihydroflavonol-4-reductase subfamily.</text>
</comment>
<evidence type="ECO:0000313" key="5">
    <source>
        <dbReference type="EMBL" id="OEU21848.1"/>
    </source>
</evidence>
<evidence type="ECO:0000256" key="3">
    <source>
        <dbReference type="SAM" id="MobiDB-lite"/>
    </source>
</evidence>
<feature type="compositionally biased region" description="Low complexity" evidence="3">
    <location>
        <begin position="355"/>
        <end position="365"/>
    </location>
</feature>
<dbReference type="InterPro" id="IPR050425">
    <property type="entry name" value="NAD(P)_dehydrat-like"/>
</dbReference>
<dbReference type="AlphaFoldDB" id="A0A1E7FUL2"/>
<keyword evidence="6" id="KW-1185">Reference proteome</keyword>
<evidence type="ECO:0000256" key="2">
    <source>
        <dbReference type="ARBA" id="ARBA00023445"/>
    </source>
</evidence>
<evidence type="ECO:0000313" key="6">
    <source>
        <dbReference type="Proteomes" id="UP000095751"/>
    </source>
</evidence>
<gene>
    <name evidence="5" type="ORF">FRACYDRAFT_231993</name>
</gene>
<dbReference type="PANTHER" id="PTHR10366">
    <property type="entry name" value="NAD DEPENDENT EPIMERASE/DEHYDRATASE"/>
    <property type="match status" value="1"/>
</dbReference>
<dbReference type="Gene3D" id="3.40.50.720">
    <property type="entry name" value="NAD(P)-binding Rossmann-like Domain"/>
    <property type="match status" value="2"/>
</dbReference>
<dbReference type="InParanoid" id="A0A1E7FUL2"/>
<dbReference type="KEGG" id="fcy:FRACYDRAFT_231993"/>
<feature type="compositionally biased region" description="Basic residues" evidence="3">
    <location>
        <begin position="110"/>
        <end position="121"/>
    </location>
</feature>
<keyword evidence="1" id="KW-0560">Oxidoreductase</keyword>
<proteinExistence type="inferred from homology"/>
<sequence>MNDQLQLRPIAAVTGASGFIGSYLCRNLLEHGYLVRACVRANIPSKVDHLRALATSETTRTAGGILEVCVADMSIQGAYDDIFGNGCGYVFHVAGNFGTDYHLWKSKSKYKNNNKNNHHNKNHENNQKGRLPPIDKLLKEIHKEAIATSKNNDKNDNDDENYYSYDHAVYESYVVAMEWLLQSVAKHKDTIRRIVYTSSGAAGGTITGPPVADDEKIVENSYGRAKRDCEAMLYEFCKNISNDNSEHEKSNHIKHTADSSRRIGLPNWEVTDVRDVAETHRLAAEAIDLVNGTRFWNGTDPGWKVSDMLDYIAHHEDFEDEKRFAPILLQDDSSSDSDSGSSCGEESDDKDDDSSSSSSCCSEDSYGVSEWDTAEQNTTTWSDPILVFQTKGYKPRTPHQTVLETAASISIRHRWTVLGRDLTLKECSDYYTVAEMDGCDEEMEWLANQIQGNSQVQLWKILDTVLFPMIFGGLPNGRCGYYKCDANPPPNEIFASSQQLHDWVQFISTASTGGKNKLIPQRDLLAFKRKADPLVGYGNKAKKQRKIGKGLHVPNQCNHMEVRLYDGKDFMFTIFEDDRIDPNPSRTSTIITFF</sequence>
<protein>
    <submittedName>
        <fullName evidence="5">NAD(P)-binding protein</fullName>
    </submittedName>
</protein>
<evidence type="ECO:0000259" key="4">
    <source>
        <dbReference type="Pfam" id="PF01370"/>
    </source>
</evidence>
<dbReference type="PANTHER" id="PTHR10366:SF564">
    <property type="entry name" value="STEROL-4-ALPHA-CARBOXYLATE 3-DEHYDROGENASE, DECARBOXYLATING"/>
    <property type="match status" value="1"/>
</dbReference>
<feature type="region of interest" description="Disordered" evidence="3">
    <location>
        <begin position="110"/>
        <end position="131"/>
    </location>
</feature>
<feature type="region of interest" description="Disordered" evidence="3">
    <location>
        <begin position="330"/>
        <end position="365"/>
    </location>
</feature>
<dbReference type="Proteomes" id="UP000095751">
    <property type="component" value="Unassembled WGS sequence"/>
</dbReference>
<dbReference type="SUPFAM" id="SSF51735">
    <property type="entry name" value="NAD(P)-binding Rossmann-fold domains"/>
    <property type="match status" value="1"/>
</dbReference>
<dbReference type="InterPro" id="IPR001509">
    <property type="entry name" value="Epimerase_deHydtase"/>
</dbReference>
<evidence type="ECO:0000256" key="1">
    <source>
        <dbReference type="ARBA" id="ARBA00023002"/>
    </source>
</evidence>
<feature type="domain" description="NAD-dependent epimerase/dehydratase" evidence="4">
    <location>
        <begin position="12"/>
        <end position="111"/>
    </location>
</feature>
<dbReference type="OrthoDB" id="45121at2759"/>
<dbReference type="EMBL" id="KV784353">
    <property type="protein sequence ID" value="OEU21848.1"/>
    <property type="molecule type" value="Genomic_DNA"/>
</dbReference>
<dbReference type="Pfam" id="PF01370">
    <property type="entry name" value="Epimerase"/>
    <property type="match status" value="1"/>
</dbReference>
<organism evidence="5 6">
    <name type="scientific">Fragilariopsis cylindrus CCMP1102</name>
    <dbReference type="NCBI Taxonomy" id="635003"/>
    <lineage>
        <taxon>Eukaryota</taxon>
        <taxon>Sar</taxon>
        <taxon>Stramenopiles</taxon>
        <taxon>Ochrophyta</taxon>
        <taxon>Bacillariophyta</taxon>
        <taxon>Bacillariophyceae</taxon>
        <taxon>Bacillariophycidae</taxon>
        <taxon>Bacillariales</taxon>
        <taxon>Bacillariaceae</taxon>
        <taxon>Fragilariopsis</taxon>
    </lineage>
</organism>
<dbReference type="GO" id="GO:0016616">
    <property type="term" value="F:oxidoreductase activity, acting on the CH-OH group of donors, NAD or NADP as acceptor"/>
    <property type="evidence" value="ECO:0007669"/>
    <property type="project" value="TreeGrafter"/>
</dbReference>